<dbReference type="Proteomes" id="UP000054217">
    <property type="component" value="Unassembled WGS sequence"/>
</dbReference>
<protein>
    <recommendedName>
        <fullName evidence="1">DUF7330 domain-containing protein</fullName>
    </recommendedName>
</protein>
<accession>A0A0C3JMH8</accession>
<dbReference type="Pfam" id="PF24016">
    <property type="entry name" value="DUF7330"/>
    <property type="match status" value="1"/>
</dbReference>
<keyword evidence="3" id="KW-1185">Reference proteome</keyword>
<dbReference type="EMBL" id="KN831952">
    <property type="protein sequence ID" value="KIO10353.1"/>
    <property type="molecule type" value="Genomic_DNA"/>
</dbReference>
<evidence type="ECO:0000259" key="1">
    <source>
        <dbReference type="Pfam" id="PF24016"/>
    </source>
</evidence>
<reference evidence="3" key="2">
    <citation type="submission" date="2015-01" db="EMBL/GenBank/DDBJ databases">
        <title>Evolutionary Origins and Diversification of the Mycorrhizal Mutualists.</title>
        <authorList>
            <consortium name="DOE Joint Genome Institute"/>
            <consortium name="Mycorrhizal Genomics Consortium"/>
            <person name="Kohler A."/>
            <person name="Kuo A."/>
            <person name="Nagy L.G."/>
            <person name="Floudas D."/>
            <person name="Copeland A."/>
            <person name="Barry K.W."/>
            <person name="Cichocki N."/>
            <person name="Veneault-Fourrey C."/>
            <person name="LaButti K."/>
            <person name="Lindquist E.A."/>
            <person name="Lipzen A."/>
            <person name="Lundell T."/>
            <person name="Morin E."/>
            <person name="Murat C."/>
            <person name="Riley R."/>
            <person name="Ohm R."/>
            <person name="Sun H."/>
            <person name="Tunlid A."/>
            <person name="Henrissat B."/>
            <person name="Grigoriev I.V."/>
            <person name="Hibbett D.S."/>
            <person name="Martin F."/>
        </authorList>
    </citation>
    <scope>NUCLEOTIDE SEQUENCE [LARGE SCALE GENOMIC DNA]</scope>
    <source>
        <strain evidence="3">Marx 270</strain>
    </source>
</reference>
<dbReference type="HOGENOM" id="CLU_037980_1_0_1"/>
<proteinExistence type="predicted"/>
<organism evidence="2 3">
    <name type="scientific">Pisolithus tinctorius Marx 270</name>
    <dbReference type="NCBI Taxonomy" id="870435"/>
    <lineage>
        <taxon>Eukaryota</taxon>
        <taxon>Fungi</taxon>
        <taxon>Dikarya</taxon>
        <taxon>Basidiomycota</taxon>
        <taxon>Agaricomycotina</taxon>
        <taxon>Agaricomycetes</taxon>
        <taxon>Agaricomycetidae</taxon>
        <taxon>Boletales</taxon>
        <taxon>Sclerodermatineae</taxon>
        <taxon>Pisolithaceae</taxon>
        <taxon>Pisolithus</taxon>
    </lineage>
</organism>
<name>A0A0C3JMH8_PISTI</name>
<evidence type="ECO:0000313" key="2">
    <source>
        <dbReference type="EMBL" id="KIO10353.1"/>
    </source>
</evidence>
<dbReference type="InterPro" id="IPR055754">
    <property type="entry name" value="DUF7330"/>
</dbReference>
<dbReference type="OrthoDB" id="5570013at2759"/>
<dbReference type="STRING" id="870435.A0A0C3JMH8"/>
<feature type="domain" description="DUF7330" evidence="1">
    <location>
        <begin position="323"/>
        <end position="409"/>
    </location>
</feature>
<dbReference type="InParanoid" id="A0A0C3JMH8"/>
<gene>
    <name evidence="2" type="ORF">M404DRAFT_904450</name>
</gene>
<sequence length="470" mass="50944">MAQSGDHVYHACSNLEKGCECQNQPLLEGELPDFSHYAQQQPHWQEESNRPTIKKILVACGKGLVLGLAVSGLVHSFRFFRRHTHPHFRPPFPPAEGFGGPKEPPYLQCVHSHNRTDYTDQPTWSTEPYGAGTSFSLPVDADSLYLLSRGINQIGNLKITQSDKESDMVDVDVRVAYKFEDALHLASVCLSGGAENEYGVSILTPPHRRHWSGKELLHFDVELTLPAAKEGSSLSIKNLRTHLPTYSQNIADLSETVSFGRVSLASVDGQITVDSVTAGMGSFVTSNGAISGHFEGESLRLATVNGNIDATVTLLNREERTHPSQLTMHTTNGHVASEVALITDDASAGGNFDVRAFSTNGFVDLAFTESPVGSVLKAEAATTNGEVKVAVPSTYEGGYSGTALVGRVFVMEQDSVEDPEGKGRHREIIKNRVGNRVDGTVYWVESDGSHAENESLVRASTTISSVKLVI</sequence>
<reference evidence="2 3" key="1">
    <citation type="submission" date="2014-04" db="EMBL/GenBank/DDBJ databases">
        <authorList>
            <consortium name="DOE Joint Genome Institute"/>
            <person name="Kuo A."/>
            <person name="Kohler A."/>
            <person name="Costa M.D."/>
            <person name="Nagy L.G."/>
            <person name="Floudas D."/>
            <person name="Copeland A."/>
            <person name="Barry K.W."/>
            <person name="Cichocki N."/>
            <person name="Veneault-Fourrey C."/>
            <person name="LaButti K."/>
            <person name="Lindquist E.A."/>
            <person name="Lipzen A."/>
            <person name="Lundell T."/>
            <person name="Morin E."/>
            <person name="Murat C."/>
            <person name="Sun H."/>
            <person name="Tunlid A."/>
            <person name="Henrissat B."/>
            <person name="Grigoriev I.V."/>
            <person name="Hibbett D.S."/>
            <person name="Martin F."/>
            <person name="Nordberg H.P."/>
            <person name="Cantor M.N."/>
            <person name="Hua S.X."/>
        </authorList>
    </citation>
    <scope>NUCLEOTIDE SEQUENCE [LARGE SCALE GENOMIC DNA]</scope>
    <source>
        <strain evidence="2 3">Marx 270</strain>
    </source>
</reference>
<evidence type="ECO:0000313" key="3">
    <source>
        <dbReference type="Proteomes" id="UP000054217"/>
    </source>
</evidence>
<dbReference type="AlphaFoldDB" id="A0A0C3JMH8"/>